<evidence type="ECO:0000256" key="6">
    <source>
        <dbReference type="SAM" id="Phobius"/>
    </source>
</evidence>
<evidence type="ECO:0000256" key="3">
    <source>
        <dbReference type="ARBA" id="ARBA00022692"/>
    </source>
</evidence>
<dbReference type="RefSeq" id="WP_167563855.1">
    <property type="nucleotide sequence ID" value="NZ_CAJHGL010000001.1"/>
</dbReference>
<dbReference type="PANTHER" id="PTHR32322:SF18">
    <property type="entry name" value="S-ADENOSYLMETHIONINE_S-ADENOSYLHOMOCYSTEINE TRANSPORTER"/>
    <property type="match status" value="1"/>
</dbReference>
<evidence type="ECO:0000259" key="7">
    <source>
        <dbReference type="Pfam" id="PF00892"/>
    </source>
</evidence>
<dbReference type="InterPro" id="IPR050638">
    <property type="entry name" value="AA-Vitamin_Transporters"/>
</dbReference>
<feature type="transmembrane region" description="Helical" evidence="6">
    <location>
        <begin position="143"/>
        <end position="164"/>
    </location>
</feature>
<dbReference type="InterPro" id="IPR037185">
    <property type="entry name" value="EmrE-like"/>
</dbReference>
<evidence type="ECO:0000256" key="5">
    <source>
        <dbReference type="ARBA" id="ARBA00023136"/>
    </source>
</evidence>
<sequence>MMIETNSKQGMAFAAAFLSLVSVQIGASIGKALFPILSAEGVTLTRLALAACFLWIVYKPWRDWNRQTNWKNLIIYGAILTLMNTLIYKAFSYMSVGIAISIEVLGPLTVAILMSKNKLDYFWGALSLIGLLLLPMGNSNHNFSFIGMTYALVAAVGWGLYIIYGSKVAKGGGSSVATGMFLAALFATPLGASHIVHIFDSYTILLTCLLMAMLASAIPFILDMIAMKKLHPRVFGILLSASPAVSALAGWLILDERLNSFQIIGITIIMASCAGCSYFSYKHNTAKPVHL</sequence>
<dbReference type="Gene3D" id="1.10.3730.20">
    <property type="match status" value="1"/>
</dbReference>
<evidence type="ECO:0000256" key="2">
    <source>
        <dbReference type="ARBA" id="ARBA00022475"/>
    </source>
</evidence>
<feature type="transmembrane region" description="Helical" evidence="6">
    <location>
        <begin position="70"/>
        <end position="87"/>
    </location>
</feature>
<gene>
    <name evidence="8" type="ORF">G8E09_12490</name>
</gene>
<evidence type="ECO:0000313" key="9">
    <source>
        <dbReference type="Proteomes" id="UP000501692"/>
    </source>
</evidence>
<dbReference type="GO" id="GO:0005886">
    <property type="term" value="C:plasma membrane"/>
    <property type="evidence" value="ECO:0007669"/>
    <property type="project" value="UniProtKB-SubCell"/>
</dbReference>
<keyword evidence="4 6" id="KW-1133">Transmembrane helix</keyword>
<accession>A0A6H0FVU7</accession>
<name>A0A6H0FVU7_ACIPI</name>
<keyword evidence="5 6" id="KW-0472">Membrane</keyword>
<dbReference type="AlphaFoldDB" id="A0A6H0FVU7"/>
<dbReference type="SUPFAM" id="SSF103481">
    <property type="entry name" value="Multidrug resistance efflux transporter EmrE"/>
    <property type="match status" value="2"/>
</dbReference>
<feature type="transmembrane region" description="Helical" evidence="6">
    <location>
        <begin position="260"/>
        <end position="281"/>
    </location>
</feature>
<reference evidence="8 9" key="1">
    <citation type="submission" date="2020-03" db="EMBL/GenBank/DDBJ databases">
        <authorList>
            <person name="Zhang L."/>
            <person name="Han X."/>
            <person name="Chen Y."/>
            <person name="Yu Y."/>
        </authorList>
    </citation>
    <scope>NUCLEOTIDE SEQUENCE [LARGE SCALE GENOMIC DNA]</scope>
    <source>
        <strain evidence="8 9">A1254</strain>
    </source>
</reference>
<dbReference type="InterPro" id="IPR000620">
    <property type="entry name" value="EamA_dom"/>
</dbReference>
<dbReference type="Pfam" id="PF00892">
    <property type="entry name" value="EamA"/>
    <property type="match status" value="1"/>
</dbReference>
<feature type="transmembrane region" description="Helical" evidence="6">
    <location>
        <begin position="202"/>
        <end position="222"/>
    </location>
</feature>
<feature type="transmembrane region" description="Helical" evidence="6">
    <location>
        <begin position="37"/>
        <end position="58"/>
    </location>
</feature>
<evidence type="ECO:0000256" key="4">
    <source>
        <dbReference type="ARBA" id="ARBA00022989"/>
    </source>
</evidence>
<comment type="subcellular location">
    <subcellularLocation>
        <location evidence="1">Cell membrane</location>
        <topology evidence="1">Multi-pass membrane protein</topology>
    </subcellularLocation>
</comment>
<dbReference type="PANTHER" id="PTHR32322">
    <property type="entry name" value="INNER MEMBRANE TRANSPORTER"/>
    <property type="match status" value="1"/>
</dbReference>
<dbReference type="Proteomes" id="UP000501692">
    <property type="component" value="Chromosome"/>
</dbReference>
<feature type="transmembrane region" description="Helical" evidence="6">
    <location>
        <begin position="93"/>
        <end position="114"/>
    </location>
</feature>
<feature type="transmembrane region" description="Helical" evidence="6">
    <location>
        <begin position="176"/>
        <end position="196"/>
    </location>
</feature>
<feature type="domain" description="EamA" evidence="7">
    <location>
        <begin position="146"/>
        <end position="275"/>
    </location>
</feature>
<protein>
    <submittedName>
        <fullName evidence="8">EamA family transporter</fullName>
    </submittedName>
</protein>
<keyword evidence="3 6" id="KW-0812">Transmembrane</keyword>
<feature type="transmembrane region" description="Helical" evidence="6">
    <location>
        <begin position="121"/>
        <end position="137"/>
    </location>
</feature>
<evidence type="ECO:0000313" key="8">
    <source>
        <dbReference type="EMBL" id="QIT18469.1"/>
    </source>
</evidence>
<organism evidence="8 9">
    <name type="scientific">Acinetobacter pittii</name>
    <name type="common">Acinetobacter genomosp. 3</name>
    <dbReference type="NCBI Taxonomy" id="48296"/>
    <lineage>
        <taxon>Bacteria</taxon>
        <taxon>Pseudomonadati</taxon>
        <taxon>Pseudomonadota</taxon>
        <taxon>Gammaproteobacteria</taxon>
        <taxon>Moraxellales</taxon>
        <taxon>Moraxellaceae</taxon>
        <taxon>Acinetobacter</taxon>
        <taxon>Acinetobacter calcoaceticus/baumannii complex</taxon>
    </lineage>
</organism>
<keyword evidence="2" id="KW-1003">Cell membrane</keyword>
<evidence type="ECO:0000256" key="1">
    <source>
        <dbReference type="ARBA" id="ARBA00004651"/>
    </source>
</evidence>
<dbReference type="EMBL" id="CP049806">
    <property type="protein sequence ID" value="QIT18469.1"/>
    <property type="molecule type" value="Genomic_DNA"/>
</dbReference>
<proteinExistence type="predicted"/>
<feature type="transmembrane region" description="Helical" evidence="6">
    <location>
        <begin position="234"/>
        <end position="254"/>
    </location>
</feature>